<dbReference type="Proteomes" id="UP001185659">
    <property type="component" value="Unassembled WGS sequence"/>
</dbReference>
<dbReference type="RefSeq" id="WP_317560634.1">
    <property type="nucleotide sequence ID" value="NZ_JAWLIP010000001.1"/>
</dbReference>
<evidence type="ECO:0000313" key="2">
    <source>
        <dbReference type="Proteomes" id="UP001185659"/>
    </source>
</evidence>
<organism evidence="1 2">
    <name type="scientific">Nitratireductor aquimarinus</name>
    <dbReference type="NCBI Taxonomy" id="889300"/>
    <lineage>
        <taxon>Bacteria</taxon>
        <taxon>Pseudomonadati</taxon>
        <taxon>Pseudomonadota</taxon>
        <taxon>Alphaproteobacteria</taxon>
        <taxon>Hyphomicrobiales</taxon>
        <taxon>Phyllobacteriaceae</taxon>
        <taxon>Nitratireductor</taxon>
    </lineage>
</organism>
<comment type="caution">
    <text evidence="1">The sequence shown here is derived from an EMBL/GenBank/DDBJ whole genome shotgun (WGS) entry which is preliminary data.</text>
</comment>
<sequence length="170" mass="19196">MTSASTWKMTLPGPMLQRGFWLYVWQVETPKGEMLYVGRTGDNSSPHATAPYTRMGQHLGFQKTQNALRKQLSNRGINPEECSAFHLISHGPIYPEIDKQDGADRKVLMERHLPLRNLVGAMEKALAEELAAAGYDVMNKVKWSHPHDEAVWAAVREAFAEHFPKLREAA</sequence>
<dbReference type="EMBL" id="JAWLIP010000001">
    <property type="protein sequence ID" value="MDV6225648.1"/>
    <property type="molecule type" value="Genomic_DNA"/>
</dbReference>
<gene>
    <name evidence="1" type="ORF">R2G56_05060</name>
</gene>
<evidence type="ECO:0000313" key="1">
    <source>
        <dbReference type="EMBL" id="MDV6225648.1"/>
    </source>
</evidence>
<keyword evidence="2" id="KW-1185">Reference proteome</keyword>
<evidence type="ECO:0008006" key="3">
    <source>
        <dbReference type="Google" id="ProtNLM"/>
    </source>
</evidence>
<accession>A0ABU4AHD3</accession>
<reference evidence="1 2" key="1">
    <citation type="submission" date="2023-10" db="EMBL/GenBank/DDBJ databases">
        <authorList>
            <person name="Venkata Ramana C."/>
            <person name="Sasikala C."/>
            <person name="Dhurka M."/>
        </authorList>
    </citation>
    <scope>NUCLEOTIDE SEQUENCE [LARGE SCALE GENOMIC DNA]</scope>
    <source>
        <strain evidence="1 2">KCTC 32151</strain>
    </source>
</reference>
<protein>
    <recommendedName>
        <fullName evidence="3">GIY-YIG domain-containing protein</fullName>
    </recommendedName>
</protein>
<proteinExistence type="predicted"/>
<name>A0ABU4AHD3_9HYPH</name>